<dbReference type="Gene3D" id="3.40.50.1820">
    <property type="entry name" value="alpha/beta hydrolase"/>
    <property type="match status" value="1"/>
</dbReference>
<proteinExistence type="predicted"/>
<name>A0A1G5S109_9FIRM</name>
<dbReference type="GO" id="GO:0016787">
    <property type="term" value="F:hydrolase activity"/>
    <property type="evidence" value="ECO:0007669"/>
    <property type="project" value="UniProtKB-KW"/>
</dbReference>
<feature type="domain" description="BD-FAE-like" evidence="2">
    <location>
        <begin position="23"/>
        <end position="224"/>
    </location>
</feature>
<evidence type="ECO:0000256" key="1">
    <source>
        <dbReference type="ARBA" id="ARBA00022801"/>
    </source>
</evidence>
<dbReference type="InterPro" id="IPR029058">
    <property type="entry name" value="AB_hydrolase_fold"/>
</dbReference>
<dbReference type="Pfam" id="PF20434">
    <property type="entry name" value="BD-FAE"/>
    <property type="match status" value="1"/>
</dbReference>
<sequence>METVKVLKNIVYGETERENLTADIYLPLNRKSIPIVILIHGGAFQAGSKEMYENWGAYLAQNGFCAMSINYRLSGPDYPSYPGVLEDVSKSINYLVAKANEWELDPMNVAFVGDSAGAYLSTLAALKSGISSYRVKLIVSLYGVFDIVEWEEYTNRTRTDFVVGKLFGTSSFLGFDLYQEANPMVQIEKVSRYHKFDTEFLLIYGEKDDIVIPEKQTIAFSNKLKALGIPYTIHSVSDWGHFWFTKNENMSSHSEEGDLTKEPISKIKPVIMDKLNSKLKKTI</sequence>
<keyword evidence="4" id="KW-1185">Reference proteome</keyword>
<dbReference type="AlphaFoldDB" id="A0A1G5S109"/>
<evidence type="ECO:0000313" key="4">
    <source>
        <dbReference type="Proteomes" id="UP000199208"/>
    </source>
</evidence>
<evidence type="ECO:0000259" key="2">
    <source>
        <dbReference type="Pfam" id="PF20434"/>
    </source>
</evidence>
<dbReference type="InterPro" id="IPR049492">
    <property type="entry name" value="BD-FAE-like_dom"/>
</dbReference>
<reference evidence="3 4" key="1">
    <citation type="submission" date="2016-10" db="EMBL/GenBank/DDBJ databases">
        <authorList>
            <person name="de Groot N.N."/>
        </authorList>
    </citation>
    <scope>NUCLEOTIDE SEQUENCE [LARGE SCALE GENOMIC DNA]</scope>
    <source>
        <strain evidence="3 4">DSM 2784</strain>
    </source>
</reference>
<protein>
    <submittedName>
        <fullName evidence="3">Acetyl esterase/lipase</fullName>
    </submittedName>
</protein>
<dbReference type="EMBL" id="FMWL01000010">
    <property type="protein sequence ID" value="SCZ80003.1"/>
    <property type="molecule type" value="Genomic_DNA"/>
</dbReference>
<dbReference type="PANTHER" id="PTHR48081">
    <property type="entry name" value="AB HYDROLASE SUPERFAMILY PROTEIN C4A8.06C"/>
    <property type="match status" value="1"/>
</dbReference>
<organism evidence="3 4">
    <name type="scientific">Acidaminobacter hydrogenoformans DSM 2784</name>
    <dbReference type="NCBI Taxonomy" id="1120920"/>
    <lineage>
        <taxon>Bacteria</taxon>
        <taxon>Bacillati</taxon>
        <taxon>Bacillota</taxon>
        <taxon>Clostridia</taxon>
        <taxon>Peptostreptococcales</taxon>
        <taxon>Acidaminobacteraceae</taxon>
        <taxon>Acidaminobacter</taxon>
    </lineage>
</organism>
<dbReference type="RefSeq" id="WP_170829398.1">
    <property type="nucleotide sequence ID" value="NZ_FMWL01000010.1"/>
</dbReference>
<evidence type="ECO:0000313" key="3">
    <source>
        <dbReference type="EMBL" id="SCZ80003.1"/>
    </source>
</evidence>
<dbReference type="InterPro" id="IPR050300">
    <property type="entry name" value="GDXG_lipolytic_enzyme"/>
</dbReference>
<dbReference type="STRING" id="1120920.SAMN03080599_02038"/>
<gene>
    <name evidence="3" type="ORF">SAMN03080599_02038</name>
</gene>
<keyword evidence="1" id="KW-0378">Hydrolase</keyword>
<accession>A0A1G5S109</accession>
<dbReference type="Proteomes" id="UP000199208">
    <property type="component" value="Unassembled WGS sequence"/>
</dbReference>
<dbReference type="SUPFAM" id="SSF53474">
    <property type="entry name" value="alpha/beta-Hydrolases"/>
    <property type="match status" value="1"/>
</dbReference>